<gene>
    <name evidence="1" type="ORF">SAMN05660493_02891</name>
</gene>
<proteinExistence type="predicted"/>
<dbReference type="Proteomes" id="UP000187261">
    <property type="component" value="Unassembled WGS sequence"/>
</dbReference>
<evidence type="ECO:0000313" key="1">
    <source>
        <dbReference type="EMBL" id="SIT98155.1"/>
    </source>
</evidence>
<organism evidence="1 2">
    <name type="scientific">Epilithonimonas bovis DSM 19482</name>
    <dbReference type="NCBI Taxonomy" id="1121284"/>
    <lineage>
        <taxon>Bacteria</taxon>
        <taxon>Pseudomonadati</taxon>
        <taxon>Bacteroidota</taxon>
        <taxon>Flavobacteriia</taxon>
        <taxon>Flavobacteriales</taxon>
        <taxon>Weeksellaceae</taxon>
        <taxon>Chryseobacterium group</taxon>
        <taxon>Epilithonimonas</taxon>
    </lineage>
</organism>
<dbReference type="AlphaFoldDB" id="A0A1U7PX72"/>
<name>A0A1U7PX72_9FLAO</name>
<reference evidence="2" key="1">
    <citation type="submission" date="2016-10" db="EMBL/GenBank/DDBJ databases">
        <authorList>
            <person name="Varghese N."/>
            <person name="Submissions S."/>
        </authorList>
    </citation>
    <scope>NUCLEOTIDE SEQUENCE [LARGE SCALE GENOMIC DNA]</scope>
    <source>
        <strain evidence="2">DSM 19482</strain>
    </source>
</reference>
<keyword evidence="2" id="KW-1185">Reference proteome</keyword>
<dbReference type="EMBL" id="FTPU01000043">
    <property type="protein sequence ID" value="SIT98155.1"/>
    <property type="molecule type" value="Genomic_DNA"/>
</dbReference>
<evidence type="ECO:0000313" key="2">
    <source>
        <dbReference type="Proteomes" id="UP000187261"/>
    </source>
</evidence>
<protein>
    <submittedName>
        <fullName evidence="1">Uncharacterized protein</fullName>
    </submittedName>
</protein>
<accession>A0A1U7PX72</accession>
<sequence>MKGLTDLHKLKFLTGMFGKFTIKKTELIKVRFPKFNNYKSFYPFKNSSTFFAQSLPSAMAQTTRLCPFLASPQEKYLA</sequence>